<feature type="domain" description="Amidohydrolase 3" evidence="1">
    <location>
        <begin position="48"/>
        <end position="550"/>
    </location>
</feature>
<dbReference type="CDD" id="cd01297">
    <property type="entry name" value="D-aminoacylase"/>
    <property type="match status" value="1"/>
</dbReference>
<sequence>MHDLVIRGGTVVDGTGAPPYTADVAVTDGRITEVARQNGADRPGRARRTVEADGLLLTPGFVDLHTHYDGQATWDPLLGPSCWHGVTTVVMGNCGVGFAPARPDRREWLIGLMEGVEDIPGTALSEGIAWEWESFPEFLDALERHPHVLDIGTQVPHGALRAYVMGERGARNEPASPDDVARMKQLVKEGIEAGALGFSTSRTLAHKAIDGEPVPGTFAAEDELFGIGEALRELGRGVYEIAPAGAAGEDVNAPMKEVAWMSRLAEAIDRPVTFALLQIDSVPDLWRELLRESAKVPRLHPQVACRPFGMLIGLEALHAFADHPSYQEISTLPRHERVHHMRDPQVKHRILNEVPQEEDMLAALCRGFTDRLYPLNPENPDYEPHPNTSVKAQAERQGREPLDLLYDLMMEDDGQAIFLLPILNYANGDLDPQREMLLHPQAVLGLGDGGAHCGFICDASMPTTMLSHWARDRSRGARLPLEHVVKLMSRDTARLYGLHDRGTISPGMKADLNLIDFERVGNYRPRMVHDLPAGGRRLIQRADGYVATFVGGIQTFSHGEHTGVLPGRLIRGGA</sequence>
<dbReference type="SUPFAM" id="SSF51556">
    <property type="entry name" value="Metallo-dependent hydrolases"/>
    <property type="match status" value="1"/>
</dbReference>
<dbReference type="Gene3D" id="2.30.40.10">
    <property type="entry name" value="Urease, subunit C, domain 1"/>
    <property type="match status" value="2"/>
</dbReference>
<proteinExistence type="predicted"/>
<dbReference type="InterPro" id="IPR050378">
    <property type="entry name" value="Metallo-dep_Hydrolases_sf"/>
</dbReference>
<dbReference type="Gene3D" id="3.20.20.140">
    <property type="entry name" value="Metal-dependent hydrolases"/>
    <property type="match status" value="2"/>
</dbReference>
<dbReference type="Proteomes" id="UP000661607">
    <property type="component" value="Unassembled WGS sequence"/>
</dbReference>
<name>A0ABR9KJF4_9ACTN</name>
<dbReference type="InterPro" id="IPR032466">
    <property type="entry name" value="Metal_Hydrolase"/>
</dbReference>
<keyword evidence="3" id="KW-1185">Reference proteome</keyword>
<accession>A0ABR9KJF4</accession>
<evidence type="ECO:0000313" key="3">
    <source>
        <dbReference type="Proteomes" id="UP000661607"/>
    </source>
</evidence>
<dbReference type="InterPro" id="IPR011059">
    <property type="entry name" value="Metal-dep_hydrolase_composite"/>
</dbReference>
<dbReference type="Pfam" id="PF07969">
    <property type="entry name" value="Amidohydro_3"/>
    <property type="match status" value="1"/>
</dbReference>
<reference evidence="2 3" key="1">
    <citation type="submission" date="2020-10" db="EMBL/GenBank/DDBJ databases">
        <title>Sequencing the genomes of 1000 actinobacteria strains.</title>
        <authorList>
            <person name="Klenk H.-P."/>
        </authorList>
    </citation>
    <scope>NUCLEOTIDE SEQUENCE [LARGE SCALE GENOMIC DNA]</scope>
    <source>
        <strain evidence="2 3">DSM 43748</strain>
    </source>
</reference>
<evidence type="ECO:0000259" key="1">
    <source>
        <dbReference type="Pfam" id="PF07969"/>
    </source>
</evidence>
<evidence type="ECO:0000313" key="2">
    <source>
        <dbReference type="EMBL" id="MBE1562146.1"/>
    </source>
</evidence>
<dbReference type="InterPro" id="IPR013108">
    <property type="entry name" value="Amidohydro_3"/>
</dbReference>
<comment type="caution">
    <text evidence="2">The sequence shown here is derived from an EMBL/GenBank/DDBJ whole genome shotgun (WGS) entry which is preliminary data.</text>
</comment>
<dbReference type="EMBL" id="JADBEF010000001">
    <property type="protein sequence ID" value="MBE1562146.1"/>
    <property type="molecule type" value="Genomic_DNA"/>
</dbReference>
<dbReference type="PANTHER" id="PTHR11647">
    <property type="entry name" value="HYDRANTOINASE/DIHYDROPYRIMIDINASE FAMILY MEMBER"/>
    <property type="match status" value="1"/>
</dbReference>
<dbReference type="SUPFAM" id="SSF51338">
    <property type="entry name" value="Composite domain of metallo-dependent hydrolases"/>
    <property type="match status" value="1"/>
</dbReference>
<gene>
    <name evidence="2" type="ORF">H4W81_004925</name>
</gene>
<organism evidence="2 3">
    <name type="scientific">Nonomuraea africana</name>
    <dbReference type="NCBI Taxonomy" id="46171"/>
    <lineage>
        <taxon>Bacteria</taxon>
        <taxon>Bacillati</taxon>
        <taxon>Actinomycetota</taxon>
        <taxon>Actinomycetes</taxon>
        <taxon>Streptosporangiales</taxon>
        <taxon>Streptosporangiaceae</taxon>
        <taxon>Nonomuraea</taxon>
    </lineage>
</organism>
<dbReference type="PANTHER" id="PTHR11647:SF1">
    <property type="entry name" value="COLLAPSIN RESPONSE MEDIATOR PROTEIN"/>
    <property type="match status" value="1"/>
</dbReference>
<protein>
    <submittedName>
        <fullName evidence="2">N-acyl-D-aspartate/D-glutamate deacylase</fullName>
    </submittedName>
</protein>
<dbReference type="RefSeq" id="WP_192776931.1">
    <property type="nucleotide sequence ID" value="NZ_BAAASY010000034.1"/>
</dbReference>